<evidence type="ECO:0000256" key="1">
    <source>
        <dbReference type="ARBA" id="ARBA00004571"/>
    </source>
</evidence>
<dbReference type="Gene3D" id="2.40.160.60">
    <property type="entry name" value="Outer membrane protein transport protein (OMPP1/FadL/TodX)"/>
    <property type="match status" value="1"/>
</dbReference>
<organism evidence="8 9">
    <name type="scientific">Leptospira borgpetersenii serovar Hardjo-bovis str. Sponselee</name>
    <dbReference type="NCBI Taxonomy" id="1303729"/>
    <lineage>
        <taxon>Bacteria</taxon>
        <taxon>Pseudomonadati</taxon>
        <taxon>Spirochaetota</taxon>
        <taxon>Spirochaetia</taxon>
        <taxon>Leptospirales</taxon>
        <taxon>Leptospiraceae</taxon>
        <taxon>Leptospira</taxon>
    </lineage>
</organism>
<dbReference type="GO" id="GO:0015483">
    <property type="term" value="F:long-chain fatty acid transporting porin activity"/>
    <property type="evidence" value="ECO:0007669"/>
    <property type="project" value="TreeGrafter"/>
</dbReference>
<dbReference type="PANTHER" id="PTHR35093:SF8">
    <property type="entry name" value="OUTER MEMBRANE PROTEIN NMB0088-RELATED"/>
    <property type="match status" value="1"/>
</dbReference>
<evidence type="ECO:0000313" key="8">
    <source>
        <dbReference type="EMBL" id="EMJ81574.1"/>
    </source>
</evidence>
<evidence type="ECO:0000256" key="3">
    <source>
        <dbReference type="ARBA" id="ARBA00022452"/>
    </source>
</evidence>
<name>M6BPZ0_LEPBO</name>
<sequence length="133" mass="14799">MNGISVRFGNLSLGASIEAIYGTQKLNQKYCDITGSLKTPRQGYYYESSKKAFSIGGVVGANHTVTDRFRIGYSYQAHSSIPLNGSYQIGLNDPYYYRKSGVSHKFDLPEKHSLGFTYGPENFKIAVDLIHTN</sequence>
<evidence type="ECO:0000256" key="5">
    <source>
        <dbReference type="ARBA" id="ARBA00022729"/>
    </source>
</evidence>
<reference evidence="8 9" key="1">
    <citation type="submission" date="2013-01" db="EMBL/GenBank/DDBJ databases">
        <authorList>
            <person name="Harkins D.M."/>
            <person name="Durkin A.S."/>
            <person name="Brinkac L.M."/>
            <person name="Haft D.H."/>
            <person name="Selengut J.D."/>
            <person name="Sanka R."/>
            <person name="DePew J."/>
            <person name="Purushe J."/>
            <person name="Galloway R.L."/>
            <person name="Vinetz J.M."/>
            <person name="Sutton G.G."/>
            <person name="Nierman W.C."/>
            <person name="Fouts D.E."/>
        </authorList>
    </citation>
    <scope>NUCLEOTIDE SEQUENCE [LARGE SCALE GENOMIC DNA]</scope>
    <source>
        <strain evidence="8 9">Sponselee CDC</strain>
    </source>
</reference>
<proteinExistence type="inferred from homology"/>
<evidence type="ECO:0000313" key="9">
    <source>
        <dbReference type="Proteomes" id="UP000011873"/>
    </source>
</evidence>
<dbReference type="SUPFAM" id="SSF56935">
    <property type="entry name" value="Porins"/>
    <property type="match status" value="1"/>
</dbReference>
<keyword evidence="4" id="KW-0812">Transmembrane</keyword>
<dbReference type="Proteomes" id="UP000011873">
    <property type="component" value="Unassembled WGS sequence"/>
</dbReference>
<dbReference type="InterPro" id="IPR005017">
    <property type="entry name" value="OMPP1/FadL/TodX"/>
</dbReference>
<keyword evidence="7" id="KW-0998">Cell outer membrane</keyword>
<dbReference type="PANTHER" id="PTHR35093">
    <property type="entry name" value="OUTER MEMBRANE PROTEIN NMB0088-RELATED"/>
    <property type="match status" value="1"/>
</dbReference>
<dbReference type="EMBL" id="ANMU01000082">
    <property type="protein sequence ID" value="EMJ81574.1"/>
    <property type="molecule type" value="Genomic_DNA"/>
</dbReference>
<keyword evidence="6" id="KW-0472">Membrane</keyword>
<comment type="caution">
    <text evidence="8">The sequence shown here is derived from an EMBL/GenBank/DDBJ whole genome shotgun (WGS) entry which is preliminary data.</text>
</comment>
<gene>
    <name evidence="8" type="ORF">LEP1GSC016_3152</name>
</gene>
<comment type="similarity">
    <text evidence="2">Belongs to the OmpP1/FadL family.</text>
</comment>
<dbReference type="PATRIC" id="fig|1218567.3.peg.2203"/>
<comment type="subcellular location">
    <subcellularLocation>
        <location evidence="1">Cell outer membrane</location>
        <topology evidence="1">Multi-pass membrane protein</topology>
    </subcellularLocation>
</comment>
<dbReference type="GO" id="GO:0009279">
    <property type="term" value="C:cell outer membrane"/>
    <property type="evidence" value="ECO:0007669"/>
    <property type="project" value="UniProtKB-SubCell"/>
</dbReference>
<dbReference type="RefSeq" id="WP_020780278.1">
    <property type="nucleotide sequence ID" value="NZ_AQCK01000009.1"/>
</dbReference>
<keyword evidence="3" id="KW-1134">Transmembrane beta strand</keyword>
<dbReference type="AlphaFoldDB" id="M6BPZ0"/>
<evidence type="ECO:0000256" key="4">
    <source>
        <dbReference type="ARBA" id="ARBA00022692"/>
    </source>
</evidence>
<evidence type="ECO:0000256" key="7">
    <source>
        <dbReference type="ARBA" id="ARBA00023237"/>
    </source>
</evidence>
<keyword evidence="5" id="KW-0732">Signal</keyword>
<protein>
    <submittedName>
        <fullName evidence="8">Transporter, Ompp1/FadL/TodX domain protein</fullName>
    </submittedName>
</protein>
<evidence type="ECO:0000256" key="6">
    <source>
        <dbReference type="ARBA" id="ARBA00023136"/>
    </source>
</evidence>
<accession>M6BPZ0</accession>
<evidence type="ECO:0000256" key="2">
    <source>
        <dbReference type="ARBA" id="ARBA00008163"/>
    </source>
</evidence>